<protein>
    <recommendedName>
        <fullName evidence="4">Replication initiation protein RepA4</fullName>
    </recommendedName>
</protein>
<name>A0A8S7LJM7_ECOLX</name>
<reference evidence="2 3" key="1">
    <citation type="submission" date="2019-08" db="EMBL/GenBank/DDBJ databases">
        <authorList>
            <consortium name="NARMS: The National Antimicrobial Resistance Monitoring System"/>
        </authorList>
    </citation>
    <scope>NUCLEOTIDE SEQUENCE [LARGE SCALE GENOMIC DNA]</scope>
    <source>
        <strain evidence="2 3">19MD07CB01-EC</strain>
    </source>
</reference>
<sequence>MHLPPQAAGPDRSHFSYNTQMQPPGKPRSSAEPKPQSPSLITEKRPRPGPKGRNRVAFNYECCNYIFIAVSLLAGSIEYTLVSGPDGPLTRRYAPTSGKPSSGPLRPRTEALSWLKADMA</sequence>
<comment type="caution">
    <text evidence="2">The sequence shown here is derived from an EMBL/GenBank/DDBJ whole genome shotgun (WGS) entry which is preliminary data.</text>
</comment>
<dbReference type="EMBL" id="AASKVF010000083">
    <property type="protein sequence ID" value="EFD6887753.1"/>
    <property type="molecule type" value="Genomic_DNA"/>
</dbReference>
<dbReference type="Proteomes" id="UP000531962">
    <property type="component" value="Unassembled WGS sequence"/>
</dbReference>
<accession>A0A8S7LJM7</accession>
<evidence type="ECO:0000313" key="3">
    <source>
        <dbReference type="Proteomes" id="UP000531962"/>
    </source>
</evidence>
<feature type="region of interest" description="Disordered" evidence="1">
    <location>
        <begin position="1"/>
        <end position="54"/>
    </location>
</feature>
<dbReference type="AlphaFoldDB" id="A0A8S7LJM7"/>
<evidence type="ECO:0000256" key="1">
    <source>
        <dbReference type="SAM" id="MobiDB-lite"/>
    </source>
</evidence>
<gene>
    <name evidence="2" type="ORF">FZU14_27115</name>
</gene>
<evidence type="ECO:0000313" key="2">
    <source>
        <dbReference type="EMBL" id="EFD6887753.1"/>
    </source>
</evidence>
<feature type="region of interest" description="Disordered" evidence="1">
    <location>
        <begin position="84"/>
        <end position="107"/>
    </location>
</feature>
<proteinExistence type="predicted"/>
<organism evidence="2 3">
    <name type="scientific">Escherichia coli</name>
    <dbReference type="NCBI Taxonomy" id="562"/>
    <lineage>
        <taxon>Bacteria</taxon>
        <taxon>Pseudomonadati</taxon>
        <taxon>Pseudomonadota</taxon>
        <taxon>Gammaproteobacteria</taxon>
        <taxon>Enterobacterales</taxon>
        <taxon>Enterobacteriaceae</taxon>
        <taxon>Escherichia</taxon>
    </lineage>
</organism>
<evidence type="ECO:0008006" key="4">
    <source>
        <dbReference type="Google" id="ProtNLM"/>
    </source>
</evidence>